<evidence type="ECO:0000256" key="2">
    <source>
        <dbReference type="ARBA" id="ARBA00022801"/>
    </source>
</evidence>
<protein>
    <recommendedName>
        <fullName evidence="4">2-phosphoxylose phosphatase 1</fullName>
    </recommendedName>
    <alternativeName>
        <fullName evidence="5">Acid phosphatase-like protein 2</fullName>
    </alternativeName>
</protein>
<comment type="catalytic activity">
    <reaction evidence="3">
        <text>3-O-[beta-D-GlcA-(1-&gt;3)-beta-D-Gal-(1-&gt;3)-beta-D-Gal-(1-&gt;4)-beta-D-2-O-P-Xyl]-L-seryl-[protein] + H2O = 3-O-(beta-D-GlcA-(1-&gt;3)-beta-D-Gal-(1-&gt;3)-beta-D-Gal-(1-&gt;4)-beta-D-Xyl)-L-seryl-[protein] + phosphate</text>
        <dbReference type="Rhea" id="RHEA:56512"/>
        <dbReference type="Rhea" id="RHEA-COMP:12573"/>
        <dbReference type="Rhea" id="RHEA-COMP:14559"/>
        <dbReference type="ChEBI" id="CHEBI:15377"/>
        <dbReference type="ChEBI" id="CHEBI:43474"/>
        <dbReference type="ChEBI" id="CHEBI:132093"/>
        <dbReference type="ChEBI" id="CHEBI:140495"/>
    </reaction>
</comment>
<organism evidence="6">
    <name type="scientific">Homalodisca liturata</name>
    <dbReference type="NCBI Taxonomy" id="320908"/>
    <lineage>
        <taxon>Eukaryota</taxon>
        <taxon>Metazoa</taxon>
        <taxon>Ecdysozoa</taxon>
        <taxon>Arthropoda</taxon>
        <taxon>Hexapoda</taxon>
        <taxon>Insecta</taxon>
        <taxon>Pterygota</taxon>
        <taxon>Neoptera</taxon>
        <taxon>Paraneoptera</taxon>
        <taxon>Hemiptera</taxon>
        <taxon>Auchenorrhyncha</taxon>
        <taxon>Membracoidea</taxon>
        <taxon>Cicadellidae</taxon>
        <taxon>Cicadellinae</taxon>
        <taxon>Proconiini</taxon>
        <taxon>Homalodisca</taxon>
    </lineage>
</organism>
<evidence type="ECO:0000256" key="1">
    <source>
        <dbReference type="ARBA" id="ARBA00005375"/>
    </source>
</evidence>
<dbReference type="InterPro" id="IPR029033">
    <property type="entry name" value="His_PPase_superfam"/>
</dbReference>
<gene>
    <name evidence="6" type="ORF">g.19440</name>
</gene>
<accession>A0A1B6IC42</accession>
<dbReference type="InterPro" id="IPR000560">
    <property type="entry name" value="His_Pase_clade-2"/>
</dbReference>
<dbReference type="Pfam" id="PF00328">
    <property type="entry name" value="His_Phos_2"/>
    <property type="match status" value="1"/>
</dbReference>
<keyword evidence="2" id="KW-0378">Hydrolase</keyword>
<dbReference type="CDD" id="cd07061">
    <property type="entry name" value="HP_HAP_like"/>
    <property type="match status" value="1"/>
</dbReference>
<evidence type="ECO:0000313" key="6">
    <source>
        <dbReference type="EMBL" id="JAS84489.1"/>
    </source>
</evidence>
<sequence length="439" mass="49622">LVVNDRSRIPSTEFAKPRIKCNASMTGLTDKMPAYLLWLSTIVAVVLASLDSSANPEEYVAPRSASTGTRSVPTLQFVAVVTRHGSIAPFNTIPTSLYQSNDTSVWPFGEGELTQIGRVQMYKLGQIIRSLYDGFLDQAYQPDEFKATSSFVGRALQSAELFLAGLFPPTGYEVWNEHLLWQPIPVFPSLFDHHEMVLIDGNNLCPRFKEAQKLSLIKVNQVYNSILTNFLDYVLPHTGIDKRLLVKNVGSAYRIQTVFLVWESLEHASNNGLPLPDWANKIYPEPISSLWFEIAKALFTDSIDQIKYMEGELFQELVGLMKSKANNTLSPDTRMYYYSGHDYTLLALLAMLGQRSLEEIGFVSTGSALIYELHRDPDTNKFYIEVLFVDGVSPEWGPMDVDIQACDPPCDLYQLLNITDKYYKITNWKEECNFISRTA</sequence>
<dbReference type="PANTHER" id="PTHR11567">
    <property type="entry name" value="ACID PHOSPHATASE-RELATED"/>
    <property type="match status" value="1"/>
</dbReference>
<evidence type="ECO:0000256" key="4">
    <source>
        <dbReference type="ARBA" id="ARBA00040357"/>
    </source>
</evidence>
<reference evidence="6" key="1">
    <citation type="submission" date="2015-11" db="EMBL/GenBank/DDBJ databases">
        <title>De novo transcriptome assembly of four potential Pierce s Disease insect vectors from Arizona vineyards.</title>
        <authorList>
            <person name="Tassone E.E."/>
        </authorList>
    </citation>
    <scope>NUCLEOTIDE SEQUENCE</scope>
</reference>
<name>A0A1B6IC42_9HEMI</name>
<comment type="similarity">
    <text evidence="1">Belongs to the histidine acid phosphatase family.</text>
</comment>
<dbReference type="PANTHER" id="PTHR11567:SF110">
    <property type="entry name" value="2-PHOSPHOXYLOSE PHOSPHATASE 1"/>
    <property type="match status" value="1"/>
</dbReference>
<dbReference type="GO" id="GO:0016791">
    <property type="term" value="F:phosphatase activity"/>
    <property type="evidence" value="ECO:0007669"/>
    <property type="project" value="UniProtKB-ARBA"/>
</dbReference>
<feature type="non-terminal residue" evidence="6">
    <location>
        <position position="1"/>
    </location>
</feature>
<proteinExistence type="inferred from homology"/>
<dbReference type="InterPro" id="IPR050645">
    <property type="entry name" value="Histidine_acid_phosphatase"/>
</dbReference>
<dbReference type="AlphaFoldDB" id="A0A1B6IC42"/>
<evidence type="ECO:0000256" key="3">
    <source>
        <dbReference type="ARBA" id="ARBA00036311"/>
    </source>
</evidence>
<dbReference type="SUPFAM" id="SSF53254">
    <property type="entry name" value="Phosphoglycerate mutase-like"/>
    <property type="match status" value="1"/>
</dbReference>
<evidence type="ECO:0000256" key="5">
    <source>
        <dbReference type="ARBA" id="ARBA00041499"/>
    </source>
</evidence>
<dbReference type="Gene3D" id="3.40.50.1240">
    <property type="entry name" value="Phosphoglycerate mutase-like"/>
    <property type="match status" value="1"/>
</dbReference>
<dbReference type="EMBL" id="GECU01023217">
    <property type="protein sequence ID" value="JAS84489.1"/>
    <property type="molecule type" value="Transcribed_RNA"/>
</dbReference>